<evidence type="ECO:0000313" key="14">
    <source>
        <dbReference type="Proteomes" id="UP000007800"/>
    </source>
</evidence>
<organism evidence="14">
    <name type="scientific">Perkinsus marinus (strain ATCC 50983 / TXsc)</name>
    <dbReference type="NCBI Taxonomy" id="423536"/>
    <lineage>
        <taxon>Eukaryota</taxon>
        <taxon>Sar</taxon>
        <taxon>Alveolata</taxon>
        <taxon>Perkinsozoa</taxon>
        <taxon>Perkinsea</taxon>
        <taxon>Perkinsida</taxon>
        <taxon>Perkinsidae</taxon>
        <taxon>Perkinsus</taxon>
    </lineage>
</organism>
<keyword evidence="5" id="KW-0677">Repeat</keyword>
<evidence type="ECO:0000259" key="12">
    <source>
        <dbReference type="Pfam" id="PF24797"/>
    </source>
</evidence>
<evidence type="ECO:0000256" key="1">
    <source>
        <dbReference type="ARBA" id="ARBA00004138"/>
    </source>
</evidence>
<evidence type="ECO:0000256" key="7">
    <source>
        <dbReference type="ARBA" id="ARBA00023273"/>
    </source>
</evidence>
<dbReference type="GO" id="GO:0035721">
    <property type="term" value="P:intraciliary retrograde transport"/>
    <property type="evidence" value="ECO:0007669"/>
    <property type="project" value="TreeGrafter"/>
</dbReference>
<evidence type="ECO:0000259" key="10">
    <source>
        <dbReference type="Pfam" id="PF23387"/>
    </source>
</evidence>
<evidence type="ECO:0000259" key="11">
    <source>
        <dbReference type="Pfam" id="PF23390"/>
    </source>
</evidence>
<evidence type="ECO:0000256" key="6">
    <source>
        <dbReference type="ARBA" id="ARBA00023069"/>
    </source>
</evidence>
<feature type="non-terminal residue" evidence="13">
    <location>
        <position position="835"/>
    </location>
</feature>
<dbReference type="OMA" id="CVSETHM"/>
<comment type="subcellular location">
    <subcellularLocation>
        <location evidence="1">Cell projection</location>
        <location evidence="1">Cilium</location>
    </subcellularLocation>
    <subcellularLocation>
        <location evidence="2">Cytoplasm</location>
    </subcellularLocation>
</comment>
<feature type="domain" description="IFT80/172/WDR35 TPR" evidence="10">
    <location>
        <begin position="484"/>
        <end position="573"/>
    </location>
</feature>
<dbReference type="InterPro" id="IPR056157">
    <property type="entry name" value="TPR_IFT80_172_dom"/>
</dbReference>
<dbReference type="EMBL" id="GG671946">
    <property type="protein sequence ID" value="EER18071.1"/>
    <property type="molecule type" value="Genomic_DNA"/>
</dbReference>
<dbReference type="InterPro" id="IPR036322">
    <property type="entry name" value="WD40_repeat_dom_sf"/>
</dbReference>
<evidence type="ECO:0000256" key="8">
    <source>
        <dbReference type="PROSITE-ProRule" id="PRU00221"/>
    </source>
</evidence>
<feature type="region of interest" description="Disordered" evidence="9">
    <location>
        <begin position="581"/>
        <end position="601"/>
    </location>
</feature>
<keyword evidence="14" id="KW-1185">Reference proteome</keyword>
<sequence length="835" mass="92833">MLSYLSKKIAVPHNLAVEVVSWNAGQGWLAIGGENGFLKVLKLDGSTTDDSSSNNNNDFSSTQTLEGHQHSIRVIVWNENFRKLTTSDAKGLIIVWSMNQGAWFEEMVNNRNRSVVTDMRWSKDGQRICIVYEDGAVIVGTVDGQRLWGKEIDKKLSQVEWLPDCKGLIFGTFDGEIQIYDSEGIFSHRVHAACLDSNQAPRIQPSKQVAPPNIGIASIEWWGSSDVTEKHAALAAAESAARMIGERHLVSCAPNLCIAFRNGKAQLMRGIQDDQPILLDTGINILGAEWSPSGHTIAIAGISVSPRLGPSSYATMSATFASHHLFCTECSFNGLRSLSWEGSGARIALAVDSYIYLSTINNFLDLLAIMEKSRMYILRSMKPEEPVTSEAYIYEFSDLQIKGIVLDNLLRPMHSSSTSQKPVDRIKDVVEGSDAFAGTVPGNWQNHLVICDTKTLRDTRDMLSKLSNMKDAFSYVEANPHKRLWRLLAESALEKSDVSVAEKAFVKLSSYSEIRLCRRLEDLDGSVKRLAEISAVYFRSFDNAEALYLEIDRHDLAVDLRLKLGDWFRVVQLLQPDDTSRVGYPEDGNSTRKPGSSPRFGSQKNLLKQAYVECGNYYAKRGRWNLAAQIMGKHTSMWSLHRYTALEDFDSLYQTISHETDSAIHLRRDVARALLSIGHVERAVNLLVGLGDIPTAVEECIISNHWSKALELAADHKLLEVDKLLGKYAVHFVENHQIFSAVELYHRAGKHVEAAQLLGPYEVGRSRGHIAPSKGSILGAGFCNLHEISTERSSYGCDIKMSSLGVFGQQSARVLARFATNLPHGVSLRVNQFSR</sequence>
<dbReference type="PROSITE" id="PS50082">
    <property type="entry name" value="WD_REPEATS_2"/>
    <property type="match status" value="1"/>
</dbReference>
<feature type="domain" description="IFT121 second beta-propeller" evidence="11">
    <location>
        <begin position="365"/>
        <end position="413"/>
    </location>
</feature>
<evidence type="ECO:0000256" key="4">
    <source>
        <dbReference type="ARBA" id="ARBA00022574"/>
    </source>
</evidence>
<dbReference type="GO" id="GO:0061512">
    <property type="term" value="P:protein localization to cilium"/>
    <property type="evidence" value="ECO:0007669"/>
    <property type="project" value="TreeGrafter"/>
</dbReference>
<name>C5KC40_PERM5</name>
<dbReference type="GO" id="GO:0097730">
    <property type="term" value="C:non-motile cilium"/>
    <property type="evidence" value="ECO:0007669"/>
    <property type="project" value="TreeGrafter"/>
</dbReference>
<keyword evidence="3" id="KW-0963">Cytoplasm</keyword>
<dbReference type="GeneID" id="9048461"/>
<dbReference type="Gene3D" id="1.25.40.470">
    <property type="match status" value="1"/>
</dbReference>
<dbReference type="AlphaFoldDB" id="C5KC40"/>
<gene>
    <name evidence="13" type="ORF">Pmar_PMAR019953</name>
</gene>
<evidence type="ECO:0000313" key="13">
    <source>
        <dbReference type="EMBL" id="EER18071.1"/>
    </source>
</evidence>
<dbReference type="RefSeq" id="XP_002786275.1">
    <property type="nucleotide sequence ID" value="XM_002786229.1"/>
</dbReference>
<dbReference type="Proteomes" id="UP000007800">
    <property type="component" value="Unassembled WGS sequence"/>
</dbReference>
<dbReference type="InterPro" id="IPR001680">
    <property type="entry name" value="WD40_rpt"/>
</dbReference>
<dbReference type="Gene3D" id="2.130.10.10">
    <property type="entry name" value="YVTN repeat-like/Quinoprotein amine dehydrogenase"/>
    <property type="match status" value="1"/>
</dbReference>
<dbReference type="GO" id="GO:0030991">
    <property type="term" value="C:intraciliary transport particle A"/>
    <property type="evidence" value="ECO:0007669"/>
    <property type="project" value="TreeGrafter"/>
</dbReference>
<dbReference type="OrthoDB" id="10260567at2759"/>
<evidence type="ECO:0000256" key="2">
    <source>
        <dbReference type="ARBA" id="ARBA00004496"/>
    </source>
</evidence>
<accession>C5KC40</accession>
<evidence type="ECO:0000256" key="9">
    <source>
        <dbReference type="SAM" id="MobiDB-lite"/>
    </source>
</evidence>
<dbReference type="SUPFAM" id="SSF50978">
    <property type="entry name" value="WD40 repeat-like"/>
    <property type="match status" value="1"/>
</dbReference>
<dbReference type="Pfam" id="PF25170">
    <property type="entry name" value="TPR_WDR35"/>
    <property type="match status" value="1"/>
</dbReference>
<reference evidence="13 14" key="1">
    <citation type="submission" date="2008-07" db="EMBL/GenBank/DDBJ databases">
        <authorList>
            <person name="El-Sayed N."/>
            <person name="Caler E."/>
            <person name="Inman J."/>
            <person name="Amedeo P."/>
            <person name="Hass B."/>
            <person name="Wortman J."/>
        </authorList>
    </citation>
    <scope>NUCLEOTIDE SEQUENCE [LARGE SCALE GENOMIC DNA]</scope>
    <source>
        <strain evidence="14">ATCC 50983 / TXsc</strain>
    </source>
</reference>
<dbReference type="InParanoid" id="C5KC40"/>
<proteinExistence type="predicted"/>
<dbReference type="GO" id="GO:1905515">
    <property type="term" value="P:non-motile cilium assembly"/>
    <property type="evidence" value="ECO:0007669"/>
    <property type="project" value="TreeGrafter"/>
</dbReference>
<feature type="repeat" description="WD" evidence="8">
    <location>
        <begin position="65"/>
        <end position="106"/>
    </location>
</feature>
<dbReference type="PANTHER" id="PTHR12764:SF5">
    <property type="entry name" value="LD29485P"/>
    <property type="match status" value="1"/>
</dbReference>
<protein>
    <submittedName>
        <fullName evidence="13">Wd-repeat protein, putative</fullName>
    </submittedName>
</protein>
<dbReference type="SMART" id="SM00320">
    <property type="entry name" value="WD40"/>
    <property type="match status" value="4"/>
</dbReference>
<feature type="domain" description="IFT121/TULP4 N-terminal" evidence="12">
    <location>
        <begin position="1"/>
        <end position="360"/>
    </location>
</feature>
<feature type="compositionally biased region" description="Polar residues" evidence="9">
    <location>
        <begin position="591"/>
        <end position="601"/>
    </location>
</feature>
<dbReference type="InterPro" id="IPR057361">
    <property type="entry name" value="TPR_WDR35"/>
</dbReference>
<dbReference type="InterPro" id="IPR056158">
    <property type="entry name" value="Beta-prop_IFT121_2nd"/>
</dbReference>
<dbReference type="Pfam" id="PF24797">
    <property type="entry name" value="Beta-prop_WDR35_TULP_N"/>
    <property type="match status" value="1"/>
</dbReference>
<dbReference type="InterPro" id="IPR039857">
    <property type="entry name" value="Ift122/121"/>
</dbReference>
<keyword evidence="7" id="KW-0966">Cell projection</keyword>
<dbReference type="PANTHER" id="PTHR12764">
    <property type="entry name" value="WD REPEAT DOMAIN-RELATED"/>
    <property type="match status" value="1"/>
</dbReference>
<dbReference type="GO" id="GO:0005737">
    <property type="term" value="C:cytoplasm"/>
    <property type="evidence" value="ECO:0007669"/>
    <property type="project" value="UniProtKB-SubCell"/>
</dbReference>
<keyword evidence="4 8" id="KW-0853">WD repeat</keyword>
<dbReference type="InterPro" id="IPR056159">
    <property type="entry name" value="Beta-prop_IFT121_TULP_N"/>
</dbReference>
<dbReference type="InterPro" id="IPR015943">
    <property type="entry name" value="WD40/YVTN_repeat-like_dom_sf"/>
</dbReference>
<dbReference type="Pfam" id="PF23387">
    <property type="entry name" value="TPR_IFT80_172"/>
    <property type="match status" value="1"/>
</dbReference>
<keyword evidence="6" id="KW-0969">Cilium</keyword>
<evidence type="ECO:0000256" key="3">
    <source>
        <dbReference type="ARBA" id="ARBA00022490"/>
    </source>
</evidence>
<dbReference type="Pfam" id="PF23390">
    <property type="entry name" value="Beta-prop_WDR35_2nd"/>
    <property type="match status" value="1"/>
</dbReference>
<evidence type="ECO:0000256" key="5">
    <source>
        <dbReference type="ARBA" id="ARBA00022737"/>
    </source>
</evidence>